<evidence type="ECO:0000313" key="2">
    <source>
        <dbReference type="Proteomes" id="UP000814243"/>
    </source>
</evidence>
<sequence>MIVNNCGTATGERNGYNIPEIVCISELGAWLGEDARAAPPPDRQLPAHARRLLADAYMCFYRSPDVAMYR</sequence>
<proteinExistence type="predicted"/>
<dbReference type="EMBL" id="JACEFF010000301">
    <property type="protein sequence ID" value="KAH9639866.1"/>
    <property type="molecule type" value="Genomic_DNA"/>
</dbReference>
<accession>A0A922MMM8</accession>
<organism evidence="1 2">
    <name type="scientific">Spodoptera exigua</name>
    <name type="common">Beet armyworm</name>
    <name type="synonym">Noctua fulgens</name>
    <dbReference type="NCBI Taxonomy" id="7107"/>
    <lineage>
        <taxon>Eukaryota</taxon>
        <taxon>Metazoa</taxon>
        <taxon>Ecdysozoa</taxon>
        <taxon>Arthropoda</taxon>
        <taxon>Hexapoda</taxon>
        <taxon>Insecta</taxon>
        <taxon>Pterygota</taxon>
        <taxon>Neoptera</taxon>
        <taxon>Endopterygota</taxon>
        <taxon>Lepidoptera</taxon>
        <taxon>Glossata</taxon>
        <taxon>Ditrysia</taxon>
        <taxon>Noctuoidea</taxon>
        <taxon>Noctuidae</taxon>
        <taxon>Amphipyrinae</taxon>
        <taxon>Spodoptera</taxon>
    </lineage>
</organism>
<dbReference type="Proteomes" id="UP000814243">
    <property type="component" value="Unassembled WGS sequence"/>
</dbReference>
<protein>
    <submittedName>
        <fullName evidence="1">Uncharacterized protein</fullName>
    </submittedName>
</protein>
<dbReference type="AlphaFoldDB" id="A0A922MMM8"/>
<comment type="caution">
    <text evidence="1">The sequence shown here is derived from an EMBL/GenBank/DDBJ whole genome shotgun (WGS) entry which is preliminary data.</text>
</comment>
<name>A0A922MMM8_SPOEX</name>
<dbReference type="Gene3D" id="3.90.70.10">
    <property type="entry name" value="Cysteine proteinases"/>
    <property type="match status" value="1"/>
</dbReference>
<evidence type="ECO:0000313" key="1">
    <source>
        <dbReference type="EMBL" id="KAH9639866.1"/>
    </source>
</evidence>
<reference evidence="1" key="1">
    <citation type="journal article" date="2021" name="G3 (Bethesda)">
        <title>Genome and transcriptome analysis of the beet armyworm Spodoptera exigua reveals targets for pest control. .</title>
        <authorList>
            <person name="Simon S."/>
            <person name="Breeschoten T."/>
            <person name="Jansen H.J."/>
            <person name="Dirks R.P."/>
            <person name="Schranz M.E."/>
            <person name="Ros V.I.D."/>
        </authorList>
    </citation>
    <scope>NUCLEOTIDE SEQUENCE</scope>
    <source>
        <strain evidence="1">TB_SE_WUR_2020</strain>
    </source>
</reference>
<gene>
    <name evidence="1" type="ORF">HF086_015717</name>
</gene>